<dbReference type="InterPro" id="IPR037121">
    <property type="entry name" value="Ribosomal_bL25_C"/>
</dbReference>
<dbReference type="PANTHER" id="PTHR33284">
    <property type="entry name" value="RIBOSOMAL PROTEIN L25/GLN-TRNA SYNTHETASE, ANTI-CODON-BINDING DOMAIN-CONTAINING PROTEIN"/>
    <property type="match status" value="1"/>
</dbReference>
<dbReference type="InterPro" id="IPR020930">
    <property type="entry name" value="Ribosomal_uL5_bac-type"/>
</dbReference>
<feature type="domain" description="Large ribosomal subunit protein bL25 beta" evidence="6">
    <location>
        <begin position="99"/>
        <end position="177"/>
    </location>
</feature>
<evidence type="ECO:0000313" key="7">
    <source>
        <dbReference type="EMBL" id="GAA0776640.1"/>
    </source>
</evidence>
<keyword evidence="1" id="KW-0699">rRNA-binding</keyword>
<dbReference type="InterPro" id="IPR011035">
    <property type="entry name" value="Ribosomal_bL25/Gln-tRNA_synth"/>
</dbReference>
<accession>A0ABN1KV14</accession>
<dbReference type="InterPro" id="IPR001021">
    <property type="entry name" value="Ribosomal_bL25_long"/>
</dbReference>
<gene>
    <name evidence="7" type="ORF">GCM10008908_30370</name>
</gene>
<protein>
    <submittedName>
        <fullName evidence="7">50S ribosomal protein L25</fullName>
    </submittedName>
</protein>
<dbReference type="Proteomes" id="UP001501047">
    <property type="component" value="Unassembled WGS sequence"/>
</dbReference>
<evidence type="ECO:0000259" key="6">
    <source>
        <dbReference type="Pfam" id="PF14693"/>
    </source>
</evidence>
<keyword evidence="8" id="KW-1185">Reference proteome</keyword>
<dbReference type="RefSeq" id="WP_343827334.1">
    <property type="nucleotide sequence ID" value="NZ_BAAACI010000007.1"/>
</dbReference>
<keyword evidence="3 7" id="KW-0689">Ribosomal protein</keyword>
<evidence type="ECO:0000313" key="8">
    <source>
        <dbReference type="Proteomes" id="UP001501047"/>
    </source>
</evidence>
<dbReference type="InterPro" id="IPR029751">
    <property type="entry name" value="Ribosomal_L25_dom"/>
</dbReference>
<evidence type="ECO:0000256" key="1">
    <source>
        <dbReference type="ARBA" id="ARBA00022730"/>
    </source>
</evidence>
<reference evidence="7 8" key="1">
    <citation type="journal article" date="2019" name="Int. J. Syst. Evol. Microbiol.">
        <title>The Global Catalogue of Microorganisms (GCM) 10K type strain sequencing project: providing services to taxonomists for standard genome sequencing and annotation.</title>
        <authorList>
            <consortium name="The Broad Institute Genomics Platform"/>
            <consortium name="The Broad Institute Genome Sequencing Center for Infectious Disease"/>
            <person name="Wu L."/>
            <person name="Ma J."/>
        </authorList>
    </citation>
    <scope>NUCLEOTIDE SEQUENCE [LARGE SCALE GENOMIC DNA]</scope>
    <source>
        <strain evidence="7 8">JCM 1417</strain>
    </source>
</reference>
<evidence type="ECO:0000259" key="5">
    <source>
        <dbReference type="Pfam" id="PF01386"/>
    </source>
</evidence>
<dbReference type="Gene3D" id="2.170.120.20">
    <property type="entry name" value="Ribosomal protein L25, beta domain"/>
    <property type="match status" value="1"/>
</dbReference>
<name>A0ABN1KV14_CLOSU</name>
<evidence type="ECO:0000256" key="3">
    <source>
        <dbReference type="ARBA" id="ARBA00022980"/>
    </source>
</evidence>
<dbReference type="CDD" id="cd00495">
    <property type="entry name" value="Ribosomal_L25_TL5_CTC"/>
    <property type="match status" value="1"/>
</dbReference>
<comment type="caution">
    <text evidence="7">The sequence shown here is derived from an EMBL/GenBank/DDBJ whole genome shotgun (WGS) entry which is preliminary data.</text>
</comment>
<dbReference type="PANTHER" id="PTHR33284:SF1">
    <property type="entry name" value="RIBOSOMAL PROTEIN L25_GLN-TRNA SYNTHETASE, ANTI-CODON-BINDING DOMAIN-CONTAINING PROTEIN"/>
    <property type="match status" value="1"/>
</dbReference>
<keyword evidence="2" id="KW-0694">RNA-binding</keyword>
<dbReference type="Gene3D" id="2.40.240.10">
    <property type="entry name" value="Ribosomal Protein L25, Chain P"/>
    <property type="match status" value="1"/>
</dbReference>
<keyword evidence="4" id="KW-0687">Ribonucleoprotein</keyword>
<dbReference type="Pfam" id="PF01386">
    <property type="entry name" value="Ribosomal_L25p"/>
    <property type="match status" value="1"/>
</dbReference>
<proteinExistence type="predicted"/>
<dbReference type="GO" id="GO:0005840">
    <property type="term" value="C:ribosome"/>
    <property type="evidence" value="ECO:0007669"/>
    <property type="project" value="UniProtKB-KW"/>
</dbReference>
<dbReference type="InterPro" id="IPR020056">
    <property type="entry name" value="Rbsml_bL25/Gln-tRNA_synth_N"/>
</dbReference>
<evidence type="ECO:0000256" key="2">
    <source>
        <dbReference type="ARBA" id="ARBA00022884"/>
    </source>
</evidence>
<dbReference type="NCBIfam" id="TIGR00731">
    <property type="entry name" value="bL25_bact_ctc"/>
    <property type="match status" value="1"/>
</dbReference>
<dbReference type="EMBL" id="BAAACI010000007">
    <property type="protein sequence ID" value="GAA0776640.1"/>
    <property type="molecule type" value="Genomic_DNA"/>
</dbReference>
<sequence>MKSTTYKVYERSSKENLKNLRKLGEVPCVIYGEFLEEPISAKMNKTELMKMLKVSYSGSIIPIDLEEKTLNCVVKDIQKNNLHEIIHFDLQYVKPNEVIKLTIPINYIGQENLESKRLVLETFRPYLDFQGNVEKIPEYIEVDVANMQFNDKLLAKDINIPSEVTLLTPEETILAVVNG</sequence>
<feature type="domain" description="Large ribosomal subunit protein bL25 L25" evidence="5">
    <location>
        <begin position="8"/>
        <end position="90"/>
    </location>
</feature>
<evidence type="ECO:0000256" key="4">
    <source>
        <dbReference type="ARBA" id="ARBA00023274"/>
    </source>
</evidence>
<dbReference type="SUPFAM" id="SSF50715">
    <property type="entry name" value="Ribosomal protein L25-like"/>
    <property type="match status" value="1"/>
</dbReference>
<dbReference type="Pfam" id="PF14693">
    <property type="entry name" value="Ribosomal_TL5_C"/>
    <property type="match status" value="1"/>
</dbReference>
<organism evidence="7 8">
    <name type="scientific">Clostridium subterminale</name>
    <dbReference type="NCBI Taxonomy" id="1550"/>
    <lineage>
        <taxon>Bacteria</taxon>
        <taxon>Bacillati</taxon>
        <taxon>Bacillota</taxon>
        <taxon>Clostridia</taxon>
        <taxon>Eubacteriales</taxon>
        <taxon>Clostridiaceae</taxon>
        <taxon>Clostridium</taxon>
    </lineage>
</organism>
<dbReference type="InterPro" id="IPR020057">
    <property type="entry name" value="Ribosomal_bL25_b-dom"/>
</dbReference>